<proteinExistence type="predicted"/>
<sequence>MGNPVSGYATANESEAFAEAFRLYEWVQVRGGKDVQHPAVRAMQFLLESITPGRLYMNGQYRPISMAPPDIKAQIVERAKEWT</sequence>
<dbReference type="RefSeq" id="WP_274457230.1">
    <property type="nucleotide sequence ID" value="NZ_CP067097.1"/>
</dbReference>
<gene>
    <name evidence="1" type="ORF">J2S03_003442</name>
</gene>
<dbReference type="Proteomes" id="UP001232973">
    <property type="component" value="Unassembled WGS sequence"/>
</dbReference>
<comment type="caution">
    <text evidence="1">The sequence shown here is derived from an EMBL/GenBank/DDBJ whole genome shotgun (WGS) entry which is preliminary data.</text>
</comment>
<name>A0ABT9XMM2_9BACL</name>
<evidence type="ECO:0000313" key="2">
    <source>
        <dbReference type="Proteomes" id="UP001232973"/>
    </source>
</evidence>
<reference evidence="1 2" key="1">
    <citation type="submission" date="2023-07" db="EMBL/GenBank/DDBJ databases">
        <title>Genomic Encyclopedia of Type Strains, Phase IV (KMG-IV): sequencing the most valuable type-strain genomes for metagenomic binning, comparative biology and taxonomic classification.</title>
        <authorList>
            <person name="Goeker M."/>
        </authorList>
    </citation>
    <scope>NUCLEOTIDE SEQUENCE [LARGE SCALE GENOMIC DNA]</scope>
    <source>
        <strain evidence="1 2">DSM 4006</strain>
    </source>
</reference>
<organism evidence="1 2">
    <name type="scientific">Alicyclobacillus cycloheptanicus</name>
    <dbReference type="NCBI Taxonomy" id="1457"/>
    <lineage>
        <taxon>Bacteria</taxon>
        <taxon>Bacillati</taxon>
        <taxon>Bacillota</taxon>
        <taxon>Bacilli</taxon>
        <taxon>Bacillales</taxon>
        <taxon>Alicyclobacillaceae</taxon>
        <taxon>Alicyclobacillus</taxon>
    </lineage>
</organism>
<keyword evidence="2" id="KW-1185">Reference proteome</keyword>
<dbReference type="EMBL" id="JAUSTP010000055">
    <property type="protein sequence ID" value="MDQ0191571.1"/>
    <property type="molecule type" value="Genomic_DNA"/>
</dbReference>
<protein>
    <submittedName>
        <fullName evidence="1">Uncharacterized protein</fullName>
    </submittedName>
</protein>
<accession>A0ABT9XMM2</accession>
<evidence type="ECO:0000313" key="1">
    <source>
        <dbReference type="EMBL" id="MDQ0191571.1"/>
    </source>
</evidence>